<evidence type="ECO:0000256" key="1">
    <source>
        <dbReference type="ARBA" id="ARBA00004141"/>
    </source>
</evidence>
<feature type="transmembrane region" description="Helical" evidence="5">
    <location>
        <begin position="256"/>
        <end position="275"/>
    </location>
</feature>
<dbReference type="PANTHER" id="PTHR32322">
    <property type="entry name" value="INNER MEMBRANE TRANSPORTER"/>
    <property type="match status" value="1"/>
</dbReference>
<evidence type="ECO:0000313" key="7">
    <source>
        <dbReference type="EMBL" id="RDS86210.1"/>
    </source>
</evidence>
<feature type="transmembrane region" description="Helical" evidence="5">
    <location>
        <begin position="281"/>
        <end position="299"/>
    </location>
</feature>
<sequence length="318" mass="34700">MEHAPIALGASLIGVIKVKRSDLIIGALVTIMWGANFSVIEMGLKALDPFTLTFLRFLFSAVPAIIFVPRPKDVEIKYLALYGTLFGAGMWWVVNFAMYNGLSAGISSVFLQFSAFFTIVLSKILFNEKINAIHVAGMALSVIGLISVFLLSHEPSTNTGVALVLLAAGSWAVCNLIVKSKKPKNMIAFIVWSSAFSAPAIFIMTVAVKGFAPFIEIKDNLTIPAIISVLFQAYVTTILGYMVWNNLMKKYPSSEVAPLSLLVPISGMLSSHFFFSESLDHYRILAIALVIVGLGVFINSGKILSQLKRIELRSDRQA</sequence>
<keyword evidence="4 5" id="KW-0472">Membrane</keyword>
<dbReference type="OrthoDB" id="7158585at2"/>
<dbReference type="Pfam" id="PF00892">
    <property type="entry name" value="EamA"/>
    <property type="match status" value="2"/>
</dbReference>
<gene>
    <name evidence="7" type="ORF">DWU99_02800</name>
</gene>
<feature type="transmembrane region" description="Helical" evidence="5">
    <location>
        <begin position="50"/>
        <end position="68"/>
    </location>
</feature>
<keyword evidence="8" id="KW-1185">Reference proteome</keyword>
<keyword evidence="2 5" id="KW-0812">Transmembrane</keyword>
<feature type="transmembrane region" description="Helical" evidence="5">
    <location>
        <begin position="23"/>
        <end position="44"/>
    </location>
</feature>
<comment type="subcellular location">
    <subcellularLocation>
        <location evidence="1">Membrane</location>
        <topology evidence="1">Multi-pass membrane protein</topology>
    </subcellularLocation>
</comment>
<proteinExistence type="predicted"/>
<evidence type="ECO:0000259" key="6">
    <source>
        <dbReference type="Pfam" id="PF00892"/>
    </source>
</evidence>
<dbReference type="EMBL" id="QRBF01000001">
    <property type="protein sequence ID" value="RDS86210.1"/>
    <property type="molecule type" value="Genomic_DNA"/>
</dbReference>
<feature type="domain" description="EamA" evidence="6">
    <location>
        <begin position="159"/>
        <end position="296"/>
    </location>
</feature>
<dbReference type="GO" id="GO:0016020">
    <property type="term" value="C:membrane"/>
    <property type="evidence" value="ECO:0007669"/>
    <property type="project" value="UniProtKB-SubCell"/>
</dbReference>
<reference evidence="7 8" key="1">
    <citation type="submission" date="2018-07" db="EMBL/GenBank/DDBJ databases">
        <title>Dyella monticola sp. nov. and Dyella psychrodurans sp. nov. isolated from monsoon evergreen broad-leaved forest soil of Dinghu Mountain, China.</title>
        <authorList>
            <person name="Gao Z."/>
            <person name="Qiu L."/>
        </authorList>
    </citation>
    <scope>NUCLEOTIDE SEQUENCE [LARGE SCALE GENOMIC DNA]</scope>
    <source>
        <strain evidence="7 8">4MSK11</strain>
    </source>
</reference>
<accession>A0A370XD65</accession>
<evidence type="ECO:0000256" key="5">
    <source>
        <dbReference type="SAM" id="Phobius"/>
    </source>
</evidence>
<evidence type="ECO:0000256" key="3">
    <source>
        <dbReference type="ARBA" id="ARBA00022989"/>
    </source>
</evidence>
<evidence type="ECO:0000256" key="2">
    <source>
        <dbReference type="ARBA" id="ARBA00022692"/>
    </source>
</evidence>
<evidence type="ECO:0000256" key="4">
    <source>
        <dbReference type="ARBA" id="ARBA00023136"/>
    </source>
</evidence>
<feature type="transmembrane region" description="Helical" evidence="5">
    <location>
        <begin position="190"/>
        <end position="215"/>
    </location>
</feature>
<feature type="transmembrane region" description="Helical" evidence="5">
    <location>
        <begin position="105"/>
        <end position="126"/>
    </location>
</feature>
<dbReference type="SUPFAM" id="SSF103481">
    <property type="entry name" value="Multidrug resistance efflux transporter EmrE"/>
    <property type="match status" value="2"/>
</dbReference>
<feature type="transmembrane region" description="Helical" evidence="5">
    <location>
        <begin position="80"/>
        <end position="99"/>
    </location>
</feature>
<organism evidence="7 8">
    <name type="scientific">Dyella psychrodurans</name>
    <dbReference type="NCBI Taxonomy" id="1927960"/>
    <lineage>
        <taxon>Bacteria</taxon>
        <taxon>Pseudomonadati</taxon>
        <taxon>Pseudomonadota</taxon>
        <taxon>Gammaproteobacteria</taxon>
        <taxon>Lysobacterales</taxon>
        <taxon>Rhodanobacteraceae</taxon>
        <taxon>Dyella</taxon>
    </lineage>
</organism>
<evidence type="ECO:0000313" key="8">
    <source>
        <dbReference type="Proteomes" id="UP000255334"/>
    </source>
</evidence>
<name>A0A370XD65_9GAMM</name>
<dbReference type="PANTHER" id="PTHR32322:SF9">
    <property type="entry name" value="AMINO-ACID METABOLITE EFFLUX PUMP-RELATED"/>
    <property type="match status" value="1"/>
</dbReference>
<dbReference type="InterPro" id="IPR050638">
    <property type="entry name" value="AA-Vitamin_Transporters"/>
</dbReference>
<comment type="caution">
    <text evidence="7">The sequence shown here is derived from an EMBL/GenBank/DDBJ whole genome shotgun (WGS) entry which is preliminary data.</text>
</comment>
<feature type="transmembrane region" description="Helical" evidence="5">
    <location>
        <begin position="133"/>
        <end position="153"/>
    </location>
</feature>
<keyword evidence="3 5" id="KW-1133">Transmembrane helix</keyword>
<dbReference type="InterPro" id="IPR000620">
    <property type="entry name" value="EamA_dom"/>
</dbReference>
<dbReference type="Proteomes" id="UP000255334">
    <property type="component" value="Unassembled WGS sequence"/>
</dbReference>
<feature type="domain" description="EamA" evidence="6">
    <location>
        <begin position="24"/>
        <end position="149"/>
    </location>
</feature>
<dbReference type="RefSeq" id="WP_115476461.1">
    <property type="nucleotide sequence ID" value="NZ_QRBF01000001.1"/>
</dbReference>
<feature type="transmembrane region" description="Helical" evidence="5">
    <location>
        <begin position="159"/>
        <end position="178"/>
    </location>
</feature>
<protein>
    <recommendedName>
        <fullName evidence="6">EamA domain-containing protein</fullName>
    </recommendedName>
</protein>
<feature type="transmembrane region" description="Helical" evidence="5">
    <location>
        <begin position="221"/>
        <end position="244"/>
    </location>
</feature>
<dbReference type="AlphaFoldDB" id="A0A370XD65"/>
<dbReference type="InterPro" id="IPR037185">
    <property type="entry name" value="EmrE-like"/>
</dbReference>